<proteinExistence type="predicted"/>
<sequence length="64" mass="6688">MKTTIKSTVLMASTIAAALLAISHTANAAETHDGQVYSQLSDIVIVPGCASFPHCWPEVETSGD</sequence>
<dbReference type="EMBL" id="CP013611">
    <property type="protein sequence ID" value="ALU43616.1"/>
    <property type="molecule type" value="Genomic_DNA"/>
</dbReference>
<gene>
    <name evidence="2" type="ORF">AT705_12035</name>
</gene>
<protein>
    <submittedName>
        <fullName evidence="2">Uncharacterized protein</fullName>
    </submittedName>
</protein>
<name>A0A0U3I7E2_9GAMM</name>
<feature type="signal peptide" evidence="1">
    <location>
        <begin position="1"/>
        <end position="28"/>
    </location>
</feature>
<evidence type="ECO:0000313" key="3">
    <source>
        <dbReference type="Proteomes" id="UP000069015"/>
    </source>
</evidence>
<evidence type="ECO:0000256" key="1">
    <source>
        <dbReference type="SAM" id="SignalP"/>
    </source>
</evidence>
<organism evidence="2 3">
    <name type="scientific">Pseudoalteromonas rubra</name>
    <dbReference type="NCBI Taxonomy" id="43658"/>
    <lineage>
        <taxon>Bacteria</taxon>
        <taxon>Pseudomonadati</taxon>
        <taxon>Pseudomonadota</taxon>
        <taxon>Gammaproteobacteria</taxon>
        <taxon>Alteromonadales</taxon>
        <taxon>Pseudoalteromonadaceae</taxon>
        <taxon>Pseudoalteromonas</taxon>
    </lineage>
</organism>
<dbReference type="RefSeq" id="WP_058796780.1">
    <property type="nucleotide sequence ID" value="NZ_CP013611.1"/>
</dbReference>
<feature type="chain" id="PRO_5006839758" evidence="1">
    <location>
        <begin position="29"/>
        <end position="64"/>
    </location>
</feature>
<dbReference type="AlphaFoldDB" id="A0A0U3I7E2"/>
<accession>A0A0U3I7E2</accession>
<dbReference type="KEGG" id="prr:AT705_12035"/>
<keyword evidence="1" id="KW-0732">Signal</keyword>
<dbReference type="Proteomes" id="UP000069015">
    <property type="component" value="Chromosome 1"/>
</dbReference>
<reference evidence="2 3" key="1">
    <citation type="submission" date="2015-12" db="EMBL/GenBank/DDBJ databases">
        <title>Complete genome sequence of Pseudoalteromonas rubra SCSIO 6842, harboring a conjugative plasmid.</title>
        <authorList>
            <person name="Li B."/>
            <person name="Wang X."/>
        </authorList>
    </citation>
    <scope>NUCLEOTIDE SEQUENCE [LARGE SCALE GENOMIC DNA]</scope>
    <source>
        <strain evidence="2 3">SCSIO 6842</strain>
    </source>
</reference>
<evidence type="ECO:0000313" key="2">
    <source>
        <dbReference type="EMBL" id="ALU43616.1"/>
    </source>
</evidence>